<dbReference type="EMBL" id="JANSHE010007386">
    <property type="protein sequence ID" value="KAJ2961297.1"/>
    <property type="molecule type" value="Genomic_DNA"/>
</dbReference>
<sequence length="107" mass="11583">MRGHAHSLIQGPDYAFARRSASRPQTLHTHSYDRERNVAARFSFPLTLGSADPYPHLPARYRGNQRRAPSSSSKTGTPHLIPPAPASTVSHGAFPASRRAETLGALG</sequence>
<accession>A0ACC1MCW0</accession>
<evidence type="ECO:0000313" key="1">
    <source>
        <dbReference type="EMBL" id="KAJ2961297.1"/>
    </source>
</evidence>
<keyword evidence="2" id="KW-1185">Reference proteome</keyword>
<dbReference type="Proteomes" id="UP001144978">
    <property type="component" value="Unassembled WGS sequence"/>
</dbReference>
<name>A0ACC1MCW0_9APHY</name>
<organism evidence="1 2">
    <name type="scientific">Trametes sanguinea</name>
    <dbReference type="NCBI Taxonomy" id="158606"/>
    <lineage>
        <taxon>Eukaryota</taxon>
        <taxon>Fungi</taxon>
        <taxon>Dikarya</taxon>
        <taxon>Basidiomycota</taxon>
        <taxon>Agaricomycotina</taxon>
        <taxon>Agaricomycetes</taxon>
        <taxon>Polyporales</taxon>
        <taxon>Polyporaceae</taxon>
        <taxon>Trametes</taxon>
    </lineage>
</organism>
<comment type="caution">
    <text evidence="1">The sequence shown here is derived from an EMBL/GenBank/DDBJ whole genome shotgun (WGS) entry which is preliminary data.</text>
</comment>
<proteinExistence type="predicted"/>
<gene>
    <name evidence="1" type="ORF">NUW54_g14386</name>
</gene>
<protein>
    <submittedName>
        <fullName evidence="1">Uncharacterized protein</fullName>
    </submittedName>
</protein>
<evidence type="ECO:0000313" key="2">
    <source>
        <dbReference type="Proteomes" id="UP001144978"/>
    </source>
</evidence>
<reference evidence="1" key="1">
    <citation type="submission" date="2022-08" db="EMBL/GenBank/DDBJ databases">
        <title>Genome Sequence of Pycnoporus sanguineus.</title>
        <authorList>
            <person name="Buettner E."/>
        </authorList>
    </citation>
    <scope>NUCLEOTIDE SEQUENCE</scope>
    <source>
        <strain evidence="1">CG-C14</strain>
    </source>
</reference>